<protein>
    <submittedName>
        <fullName evidence="2">Uncharacterized protein</fullName>
    </submittedName>
</protein>
<reference evidence="2" key="3">
    <citation type="journal article" date="2017" name="Nature">
        <title>Genome sequence of the progenitor of the wheat D genome Aegilops tauschii.</title>
        <authorList>
            <person name="Luo M.C."/>
            <person name="Gu Y.Q."/>
            <person name="Puiu D."/>
            <person name="Wang H."/>
            <person name="Twardziok S.O."/>
            <person name="Deal K.R."/>
            <person name="Huo N."/>
            <person name="Zhu T."/>
            <person name="Wang L."/>
            <person name="Wang Y."/>
            <person name="McGuire P.E."/>
            <person name="Liu S."/>
            <person name="Long H."/>
            <person name="Ramasamy R.K."/>
            <person name="Rodriguez J.C."/>
            <person name="Van S.L."/>
            <person name="Yuan L."/>
            <person name="Wang Z."/>
            <person name="Xia Z."/>
            <person name="Xiao L."/>
            <person name="Anderson O.D."/>
            <person name="Ouyang S."/>
            <person name="Liang Y."/>
            <person name="Zimin A.V."/>
            <person name="Pertea G."/>
            <person name="Qi P."/>
            <person name="Bennetzen J.L."/>
            <person name="Dai X."/>
            <person name="Dawson M.W."/>
            <person name="Muller H.G."/>
            <person name="Kugler K."/>
            <person name="Rivarola-Duarte L."/>
            <person name="Spannagl M."/>
            <person name="Mayer K.F.X."/>
            <person name="Lu F.H."/>
            <person name="Bevan M.W."/>
            <person name="Leroy P."/>
            <person name="Li P."/>
            <person name="You F.M."/>
            <person name="Sun Q."/>
            <person name="Liu Z."/>
            <person name="Lyons E."/>
            <person name="Wicker T."/>
            <person name="Salzberg S.L."/>
            <person name="Devos K.M."/>
            <person name="Dvorak J."/>
        </authorList>
    </citation>
    <scope>NUCLEOTIDE SEQUENCE [LARGE SCALE GENOMIC DNA]</scope>
    <source>
        <strain evidence="2">cv. AL8/78</strain>
    </source>
</reference>
<reference evidence="3" key="2">
    <citation type="journal article" date="2017" name="Nat. Plants">
        <title>The Aegilops tauschii genome reveals multiple impacts of transposons.</title>
        <authorList>
            <person name="Zhao G."/>
            <person name="Zou C."/>
            <person name="Li K."/>
            <person name="Wang K."/>
            <person name="Li T."/>
            <person name="Gao L."/>
            <person name="Zhang X."/>
            <person name="Wang H."/>
            <person name="Yang Z."/>
            <person name="Liu X."/>
            <person name="Jiang W."/>
            <person name="Mao L."/>
            <person name="Kong X."/>
            <person name="Jiao Y."/>
            <person name="Jia J."/>
        </authorList>
    </citation>
    <scope>NUCLEOTIDE SEQUENCE [LARGE SCALE GENOMIC DNA]</scope>
    <source>
        <strain evidence="3">cv. AL8/78</strain>
    </source>
</reference>
<organism evidence="2 3">
    <name type="scientific">Aegilops tauschii subsp. strangulata</name>
    <name type="common">Goatgrass</name>
    <dbReference type="NCBI Taxonomy" id="200361"/>
    <lineage>
        <taxon>Eukaryota</taxon>
        <taxon>Viridiplantae</taxon>
        <taxon>Streptophyta</taxon>
        <taxon>Embryophyta</taxon>
        <taxon>Tracheophyta</taxon>
        <taxon>Spermatophyta</taxon>
        <taxon>Magnoliopsida</taxon>
        <taxon>Liliopsida</taxon>
        <taxon>Poales</taxon>
        <taxon>Poaceae</taxon>
        <taxon>BOP clade</taxon>
        <taxon>Pooideae</taxon>
        <taxon>Triticodae</taxon>
        <taxon>Triticeae</taxon>
        <taxon>Triticinae</taxon>
        <taxon>Aegilops</taxon>
    </lineage>
</organism>
<feature type="compositionally biased region" description="Pro residues" evidence="1">
    <location>
        <begin position="57"/>
        <end position="66"/>
    </location>
</feature>
<evidence type="ECO:0000256" key="1">
    <source>
        <dbReference type="SAM" id="MobiDB-lite"/>
    </source>
</evidence>
<sequence length="128" mass="14601">VGVAERPDGNLPEGAEPPARWPCPLPVPMARRRVLLYLKPFDVYPPRPLSGASSLTFPPPPPPPRAANPKVRTSLAHPLRFEKPWLRRRSRLSMLRWGFPVDSQVPVLRRPVRIKWWWSGVHLGVQKS</sequence>
<dbReference type="EnsemblPlants" id="AET5Gv20463100.3">
    <property type="protein sequence ID" value="AET5Gv20463100.3"/>
    <property type="gene ID" value="AET5Gv20463100"/>
</dbReference>
<reference evidence="2" key="5">
    <citation type="journal article" date="2021" name="G3 (Bethesda)">
        <title>Aegilops tauschii genome assembly Aet v5.0 features greater sequence contiguity and improved annotation.</title>
        <authorList>
            <person name="Wang L."/>
            <person name="Zhu T."/>
            <person name="Rodriguez J.C."/>
            <person name="Deal K.R."/>
            <person name="Dubcovsky J."/>
            <person name="McGuire P.E."/>
            <person name="Lux T."/>
            <person name="Spannagl M."/>
            <person name="Mayer K.F.X."/>
            <person name="Baldrich P."/>
            <person name="Meyers B.C."/>
            <person name="Huo N."/>
            <person name="Gu Y.Q."/>
            <person name="Zhou H."/>
            <person name="Devos K.M."/>
            <person name="Bennetzen J.L."/>
            <person name="Unver T."/>
            <person name="Budak H."/>
            <person name="Gulick P.J."/>
            <person name="Galiba G."/>
            <person name="Kalapos B."/>
            <person name="Nelson D.R."/>
            <person name="Li P."/>
            <person name="You F.M."/>
            <person name="Luo M.C."/>
            <person name="Dvorak J."/>
        </authorList>
    </citation>
    <scope>NUCLEOTIDE SEQUENCE [LARGE SCALE GENOMIC DNA]</scope>
    <source>
        <strain evidence="2">cv. AL8/78</strain>
    </source>
</reference>
<evidence type="ECO:0000313" key="3">
    <source>
        <dbReference type="Proteomes" id="UP000015105"/>
    </source>
</evidence>
<reference evidence="3" key="1">
    <citation type="journal article" date="2014" name="Science">
        <title>Ancient hybridizations among the ancestral genomes of bread wheat.</title>
        <authorList>
            <consortium name="International Wheat Genome Sequencing Consortium,"/>
            <person name="Marcussen T."/>
            <person name="Sandve S.R."/>
            <person name="Heier L."/>
            <person name="Spannagl M."/>
            <person name="Pfeifer M."/>
            <person name="Jakobsen K.S."/>
            <person name="Wulff B.B."/>
            <person name="Steuernagel B."/>
            <person name="Mayer K.F."/>
            <person name="Olsen O.A."/>
        </authorList>
    </citation>
    <scope>NUCLEOTIDE SEQUENCE [LARGE SCALE GENOMIC DNA]</scope>
    <source>
        <strain evidence="3">cv. AL8/78</strain>
    </source>
</reference>
<feature type="region of interest" description="Disordered" evidence="1">
    <location>
        <begin position="52"/>
        <end position="72"/>
    </location>
</feature>
<reference evidence="2" key="4">
    <citation type="submission" date="2019-03" db="UniProtKB">
        <authorList>
            <consortium name="EnsemblPlants"/>
        </authorList>
    </citation>
    <scope>IDENTIFICATION</scope>
</reference>
<proteinExistence type="predicted"/>
<accession>A0A453KMW0</accession>
<dbReference type="Gramene" id="AET5Gv20463100.3">
    <property type="protein sequence ID" value="AET5Gv20463100.3"/>
    <property type="gene ID" value="AET5Gv20463100"/>
</dbReference>
<evidence type="ECO:0000313" key="2">
    <source>
        <dbReference type="EnsemblPlants" id="AET5Gv20463100.3"/>
    </source>
</evidence>
<keyword evidence="3" id="KW-1185">Reference proteome</keyword>
<name>A0A453KMW0_AEGTS</name>
<dbReference type="AlphaFoldDB" id="A0A453KMW0"/>
<feature type="region of interest" description="Disordered" evidence="1">
    <location>
        <begin position="1"/>
        <end position="22"/>
    </location>
</feature>
<dbReference type="Proteomes" id="UP000015105">
    <property type="component" value="Chromosome 5D"/>
</dbReference>